<sequence>MKDASFHDEVVETRVFLFCFQNIVQSFETIFHVLVILLK</sequence>
<reference evidence="2 3" key="1">
    <citation type="submission" date="2010-09" db="EMBL/GenBank/DDBJ databases">
        <authorList>
            <person name="Daugherty S.C."/>
            <person name="Tallon L.J."/>
            <person name="Jones K.M."/>
            <person name="Liu X."/>
            <person name="Kilian M."/>
            <person name="Tettelin H."/>
        </authorList>
    </citation>
    <scope>NUCLEOTIDE SEQUENCE [LARGE SCALE GENOMIC DNA]</scope>
    <source>
        <strain evidence="2 3">SK597</strain>
    </source>
</reference>
<accession>E1LU12</accession>
<name>E1LU12_STRMT</name>
<feature type="transmembrane region" description="Helical" evidence="1">
    <location>
        <begin position="15"/>
        <end position="38"/>
    </location>
</feature>
<keyword evidence="1" id="KW-0812">Transmembrane</keyword>
<organism evidence="2 3">
    <name type="scientific">Streptococcus mitis SK597</name>
    <dbReference type="NCBI Taxonomy" id="585204"/>
    <lineage>
        <taxon>Bacteria</taxon>
        <taxon>Bacillati</taxon>
        <taxon>Bacillota</taxon>
        <taxon>Bacilli</taxon>
        <taxon>Lactobacillales</taxon>
        <taxon>Streptococcaceae</taxon>
        <taxon>Streptococcus</taxon>
        <taxon>Streptococcus mitis group</taxon>
    </lineage>
</organism>
<keyword evidence="1" id="KW-1133">Transmembrane helix</keyword>
<proteinExistence type="predicted"/>
<evidence type="ECO:0000313" key="3">
    <source>
        <dbReference type="Proteomes" id="UP000003316"/>
    </source>
</evidence>
<gene>
    <name evidence="2" type="ORF">SMSK597_1456</name>
</gene>
<keyword evidence="1" id="KW-0472">Membrane</keyword>
<evidence type="ECO:0000313" key="2">
    <source>
        <dbReference type="EMBL" id="EFO00038.1"/>
    </source>
</evidence>
<evidence type="ECO:0000256" key="1">
    <source>
        <dbReference type="SAM" id="Phobius"/>
    </source>
</evidence>
<dbReference type="AlphaFoldDB" id="E1LU12"/>
<comment type="caution">
    <text evidence="2">The sequence shown here is derived from an EMBL/GenBank/DDBJ whole genome shotgun (WGS) entry which is preliminary data.</text>
</comment>
<dbReference type="Proteomes" id="UP000003316">
    <property type="component" value="Unassembled WGS sequence"/>
</dbReference>
<dbReference type="EMBL" id="AEDV01000081">
    <property type="protein sequence ID" value="EFO00038.1"/>
    <property type="molecule type" value="Genomic_DNA"/>
</dbReference>
<protein>
    <submittedName>
        <fullName evidence="2">Uncharacterized protein</fullName>
    </submittedName>
</protein>